<proteinExistence type="predicted"/>
<dbReference type="EMBL" id="AMQN01004236">
    <property type="status" value="NOT_ANNOTATED_CDS"/>
    <property type="molecule type" value="Genomic_DNA"/>
</dbReference>
<protein>
    <submittedName>
        <fullName evidence="1 2">Uncharacterized protein</fullName>
    </submittedName>
</protein>
<name>R7VD08_CAPTE</name>
<reference evidence="3" key="1">
    <citation type="submission" date="2012-12" db="EMBL/GenBank/DDBJ databases">
        <authorList>
            <person name="Hellsten U."/>
            <person name="Grimwood J."/>
            <person name="Chapman J.A."/>
            <person name="Shapiro H."/>
            <person name="Aerts A."/>
            <person name="Otillar R.P."/>
            <person name="Terry A.Y."/>
            <person name="Boore J.L."/>
            <person name="Simakov O."/>
            <person name="Marletaz F."/>
            <person name="Cho S.-J."/>
            <person name="Edsinger-Gonzales E."/>
            <person name="Havlak P."/>
            <person name="Kuo D.-H."/>
            <person name="Larsson T."/>
            <person name="Lv J."/>
            <person name="Arendt D."/>
            <person name="Savage R."/>
            <person name="Osoegawa K."/>
            <person name="de Jong P."/>
            <person name="Lindberg D.R."/>
            <person name="Seaver E.C."/>
            <person name="Weisblat D.A."/>
            <person name="Putnam N.H."/>
            <person name="Grigoriev I.V."/>
            <person name="Rokhsar D.S."/>
        </authorList>
    </citation>
    <scope>NUCLEOTIDE SEQUENCE</scope>
    <source>
        <strain evidence="3">I ESC-2004</strain>
    </source>
</reference>
<dbReference type="EnsemblMetazoa" id="CapteT199162">
    <property type="protein sequence ID" value="CapteP199162"/>
    <property type="gene ID" value="CapteG199162"/>
</dbReference>
<evidence type="ECO:0000313" key="2">
    <source>
        <dbReference type="EnsemblMetazoa" id="CapteP199162"/>
    </source>
</evidence>
<reference evidence="1 3" key="2">
    <citation type="journal article" date="2013" name="Nature">
        <title>Insights into bilaterian evolution from three spiralian genomes.</title>
        <authorList>
            <person name="Simakov O."/>
            <person name="Marletaz F."/>
            <person name="Cho S.J."/>
            <person name="Edsinger-Gonzales E."/>
            <person name="Havlak P."/>
            <person name="Hellsten U."/>
            <person name="Kuo D.H."/>
            <person name="Larsson T."/>
            <person name="Lv J."/>
            <person name="Arendt D."/>
            <person name="Savage R."/>
            <person name="Osoegawa K."/>
            <person name="de Jong P."/>
            <person name="Grimwood J."/>
            <person name="Chapman J.A."/>
            <person name="Shapiro H."/>
            <person name="Aerts A."/>
            <person name="Otillar R.P."/>
            <person name="Terry A.Y."/>
            <person name="Boore J.L."/>
            <person name="Grigoriev I.V."/>
            <person name="Lindberg D.R."/>
            <person name="Seaver E.C."/>
            <person name="Weisblat D.A."/>
            <person name="Putnam N.H."/>
            <person name="Rokhsar D.S."/>
        </authorList>
    </citation>
    <scope>NUCLEOTIDE SEQUENCE</scope>
    <source>
        <strain evidence="1 3">I ESC-2004</strain>
    </source>
</reference>
<reference evidence="2" key="3">
    <citation type="submission" date="2015-06" db="UniProtKB">
        <authorList>
            <consortium name="EnsemblMetazoa"/>
        </authorList>
    </citation>
    <scope>IDENTIFICATION</scope>
</reference>
<dbReference type="HOGENOM" id="CLU_963917_0_0_1"/>
<dbReference type="EMBL" id="AMQN01004234">
    <property type="status" value="NOT_ANNOTATED_CDS"/>
    <property type="molecule type" value="Genomic_DNA"/>
</dbReference>
<dbReference type="Proteomes" id="UP000014760">
    <property type="component" value="Unassembled WGS sequence"/>
</dbReference>
<accession>R7VD08</accession>
<gene>
    <name evidence="1" type="ORF">CAPTEDRAFT_199162</name>
</gene>
<evidence type="ECO:0000313" key="3">
    <source>
        <dbReference type="Proteomes" id="UP000014760"/>
    </source>
</evidence>
<dbReference type="AlphaFoldDB" id="R7VD08"/>
<dbReference type="OrthoDB" id="6162110at2759"/>
<keyword evidence="3" id="KW-1185">Reference proteome</keyword>
<dbReference type="EMBL" id="KB292985">
    <property type="protein sequence ID" value="ELU16698.1"/>
    <property type="molecule type" value="Genomic_DNA"/>
</dbReference>
<evidence type="ECO:0000313" key="1">
    <source>
        <dbReference type="EMBL" id="ELU16698.1"/>
    </source>
</evidence>
<sequence length="289" mass="32236">MVEHALFKIRCLIVGSSHVVVQQFPGLRADFLLSVLPRLCLNDFDVIFCIVGSNDILTKGGRLAMESRAAIQRKMRQIHGLLSGDNRRVVMSAILPRAFSYTSLYDRSSASLFNRIARLINAGLGDNLTRTPSLWHRRTAKASALSIRIAELWSVSVVWSGVTWDVACPSATRRTRTPYKLRQVRICTREYYVALDSLKDAKYVCPTFDEALNACISPNGFSSAYTIQALATVIGIPIRAIYPRMPGKSESERNRLFNKFLKAPIIDPRHITSSNGYLTVKASAGRVVE</sequence>
<dbReference type="EMBL" id="AMQN01004235">
    <property type="status" value="NOT_ANNOTATED_CDS"/>
    <property type="molecule type" value="Genomic_DNA"/>
</dbReference>
<organism evidence="1">
    <name type="scientific">Capitella teleta</name>
    <name type="common">Polychaete worm</name>
    <dbReference type="NCBI Taxonomy" id="283909"/>
    <lineage>
        <taxon>Eukaryota</taxon>
        <taxon>Metazoa</taxon>
        <taxon>Spiralia</taxon>
        <taxon>Lophotrochozoa</taxon>
        <taxon>Annelida</taxon>
        <taxon>Polychaeta</taxon>
        <taxon>Sedentaria</taxon>
        <taxon>Scolecida</taxon>
        <taxon>Capitellidae</taxon>
        <taxon>Capitella</taxon>
    </lineage>
</organism>